<sequence>MLRNYIQIALRNLWKNKSFSLINIVGLAVGMACCMLILLYVQQQLSYDRHHEKADDLYRLVTEFVTESKTERAPTSAAPVAAALKNEFPEVEEVTRVFIPFSEDKAILRRMEGGHSVQTFYESKGAYADPTFFKIFTYSFLEGNAQRALDQPNTVVLSKEVAQKLFGNAPALNRVIRISNSNGDLDFKVTGVFESKGPSHLDTHYLMSLQTGELGAFVRSIQNFAVNNMFYTYIKLRPGSDAKALEAKFPAFIQKYMGEDLKKVAFRKNQYLESVPRIHLHTEAEGMFNKKGNSQLVYILATVALFTLLIACINFMNLSTARSGKRAAEVGVRKVMGAEKQTLVGQFLGESMLISLLSLTIAILLVELSLPVFNQVAGTNLDVSLTKDYDKLLLFVGLALLTGLVAGSYPAFYLSSFNPAQVLKGKASNSLAVTQLRKGLVVFQFALSIMLILGSLVIWRQMRFLQEKDLGFVKDQQLVVPLRTSQAKDNYRTFKQAVDKQAEVVASAAATSYPGVFVAGDQNFVRLGQNIEQAVNVKMNHVNYDFLETMGFHLLSGRFFSTKFPADTAQRIILNETAVARLGYTPQNILGQRIRWKSSNEQLDYQVVGVVRDFNFMGLQQPINSFGFTLAPWGLNYMVIRTNTPQVKRLLASLENTWKSLNADEPFEYSFLDQDFQRNYEAEQTMGTMIGYFTAIAILIACLGLYGLAAFTAEQRIKEIGVRKVLGASVGHIVGLLSKDFMTLVLIAYVLAVPISWYLMNEWLQAFAFRINLSWWLFAGAGGIAFLIALATVSSQTIRAAMVNPVKSLKSE</sequence>
<evidence type="ECO:0000256" key="2">
    <source>
        <dbReference type="ARBA" id="ARBA00022475"/>
    </source>
</evidence>
<dbReference type="AlphaFoldDB" id="A0A2S7IS28"/>
<feature type="transmembrane region" description="Helical" evidence="6">
    <location>
        <begin position="725"/>
        <end position="753"/>
    </location>
</feature>
<keyword evidence="2" id="KW-1003">Cell membrane</keyword>
<dbReference type="InterPro" id="IPR025857">
    <property type="entry name" value="MacB_PCD"/>
</dbReference>
<proteinExistence type="predicted"/>
<dbReference type="OrthoDB" id="5933722at2"/>
<reference evidence="10" key="1">
    <citation type="submission" date="2018-02" db="EMBL/GenBank/DDBJ databases">
        <title>Genome sequencing of Solimonas sp. HR-BB.</title>
        <authorList>
            <person name="Lee Y."/>
            <person name="Jeon C.O."/>
        </authorList>
    </citation>
    <scope>NUCLEOTIDE SEQUENCE [LARGE SCALE GENOMIC DNA]</scope>
    <source>
        <strain evidence="10">HR-U</strain>
    </source>
</reference>
<feature type="domain" description="MacB-like periplasmic core" evidence="8">
    <location>
        <begin position="485"/>
        <end position="630"/>
    </location>
</feature>
<evidence type="ECO:0000313" key="9">
    <source>
        <dbReference type="EMBL" id="PQA60390.1"/>
    </source>
</evidence>
<evidence type="ECO:0000256" key="1">
    <source>
        <dbReference type="ARBA" id="ARBA00004651"/>
    </source>
</evidence>
<evidence type="ECO:0000256" key="6">
    <source>
        <dbReference type="SAM" id="Phobius"/>
    </source>
</evidence>
<protein>
    <submittedName>
        <fullName evidence="9">Macrolide ABC transporter permease</fullName>
    </submittedName>
</protein>
<name>A0A2S7IS28_9BACT</name>
<evidence type="ECO:0000313" key="10">
    <source>
        <dbReference type="Proteomes" id="UP000239590"/>
    </source>
</evidence>
<feature type="domain" description="MacB-like periplasmic core" evidence="8">
    <location>
        <begin position="20"/>
        <end position="249"/>
    </location>
</feature>
<comment type="caution">
    <text evidence="9">The sequence shown here is derived from an EMBL/GenBank/DDBJ whole genome shotgun (WGS) entry which is preliminary data.</text>
</comment>
<evidence type="ECO:0000256" key="4">
    <source>
        <dbReference type="ARBA" id="ARBA00022989"/>
    </source>
</evidence>
<dbReference type="InterPro" id="IPR003838">
    <property type="entry name" value="ABC3_permease_C"/>
</dbReference>
<dbReference type="Proteomes" id="UP000239590">
    <property type="component" value="Unassembled WGS sequence"/>
</dbReference>
<keyword evidence="10" id="KW-1185">Reference proteome</keyword>
<feature type="transmembrane region" description="Helical" evidence="6">
    <location>
        <begin position="393"/>
        <end position="414"/>
    </location>
</feature>
<feature type="domain" description="ABC3 transporter permease C-terminal" evidence="7">
    <location>
        <begin position="302"/>
        <end position="419"/>
    </location>
</feature>
<keyword evidence="3 6" id="KW-0812">Transmembrane</keyword>
<dbReference type="PANTHER" id="PTHR30572:SF18">
    <property type="entry name" value="ABC-TYPE MACROLIDE FAMILY EXPORT SYSTEM PERMEASE COMPONENT 2"/>
    <property type="match status" value="1"/>
</dbReference>
<dbReference type="Pfam" id="PF02687">
    <property type="entry name" value="FtsX"/>
    <property type="match status" value="2"/>
</dbReference>
<evidence type="ECO:0000259" key="8">
    <source>
        <dbReference type="Pfam" id="PF12704"/>
    </source>
</evidence>
<keyword evidence="5 6" id="KW-0472">Membrane</keyword>
<evidence type="ECO:0000256" key="3">
    <source>
        <dbReference type="ARBA" id="ARBA00022692"/>
    </source>
</evidence>
<organism evidence="9 10">
    <name type="scientific">Siphonobacter curvatus</name>
    <dbReference type="NCBI Taxonomy" id="2094562"/>
    <lineage>
        <taxon>Bacteria</taxon>
        <taxon>Pseudomonadati</taxon>
        <taxon>Bacteroidota</taxon>
        <taxon>Cytophagia</taxon>
        <taxon>Cytophagales</taxon>
        <taxon>Cytophagaceae</taxon>
        <taxon>Siphonobacter</taxon>
    </lineage>
</organism>
<dbReference type="PROSITE" id="PS51257">
    <property type="entry name" value="PROKAR_LIPOPROTEIN"/>
    <property type="match status" value="1"/>
</dbReference>
<comment type="subcellular location">
    <subcellularLocation>
        <location evidence="1">Cell membrane</location>
        <topology evidence="1">Multi-pass membrane protein</topology>
    </subcellularLocation>
</comment>
<dbReference type="Pfam" id="PF12704">
    <property type="entry name" value="MacB_PCD"/>
    <property type="match status" value="2"/>
</dbReference>
<dbReference type="EMBL" id="PTRA01000001">
    <property type="protein sequence ID" value="PQA60390.1"/>
    <property type="molecule type" value="Genomic_DNA"/>
</dbReference>
<evidence type="ECO:0000259" key="7">
    <source>
        <dbReference type="Pfam" id="PF02687"/>
    </source>
</evidence>
<feature type="transmembrane region" description="Helical" evidence="6">
    <location>
        <begin position="21"/>
        <end position="41"/>
    </location>
</feature>
<accession>A0A2S7IS28</accession>
<feature type="transmembrane region" description="Helical" evidence="6">
    <location>
        <begin position="689"/>
        <end position="713"/>
    </location>
</feature>
<dbReference type="InterPro" id="IPR050250">
    <property type="entry name" value="Macrolide_Exporter_MacB"/>
</dbReference>
<keyword evidence="4 6" id="KW-1133">Transmembrane helix</keyword>
<feature type="domain" description="ABC3 transporter permease C-terminal" evidence="7">
    <location>
        <begin position="693"/>
        <end position="802"/>
    </location>
</feature>
<gene>
    <name evidence="9" type="ORF">C5O19_12465</name>
</gene>
<dbReference type="PANTHER" id="PTHR30572">
    <property type="entry name" value="MEMBRANE COMPONENT OF TRANSPORTER-RELATED"/>
    <property type="match status" value="1"/>
</dbReference>
<feature type="transmembrane region" description="Helical" evidence="6">
    <location>
        <begin position="440"/>
        <end position="459"/>
    </location>
</feature>
<feature type="transmembrane region" description="Helical" evidence="6">
    <location>
        <begin position="296"/>
        <end position="316"/>
    </location>
</feature>
<dbReference type="GO" id="GO:0005886">
    <property type="term" value="C:plasma membrane"/>
    <property type="evidence" value="ECO:0007669"/>
    <property type="project" value="UniProtKB-SubCell"/>
</dbReference>
<dbReference type="GO" id="GO:0022857">
    <property type="term" value="F:transmembrane transporter activity"/>
    <property type="evidence" value="ECO:0007669"/>
    <property type="project" value="TreeGrafter"/>
</dbReference>
<feature type="transmembrane region" description="Helical" evidence="6">
    <location>
        <begin position="773"/>
        <end position="793"/>
    </location>
</feature>
<evidence type="ECO:0000256" key="5">
    <source>
        <dbReference type="ARBA" id="ARBA00023136"/>
    </source>
</evidence>
<dbReference type="RefSeq" id="WP_104712634.1">
    <property type="nucleotide sequence ID" value="NZ_PTRA01000001.1"/>
</dbReference>